<sequence>MSGIPVPRNGPGRLRTSPSPCWSAGPTHPAIRSHLRRRGIRAAPQPLDQIGPACGEAVRSGDRPPDFDVYYKRLVRLAA</sequence>
<gene>
    <name evidence="2" type="ORF">San01_17480</name>
</gene>
<dbReference type="Proteomes" id="UP000325598">
    <property type="component" value="Unassembled WGS sequence"/>
</dbReference>
<comment type="caution">
    <text evidence="2">The sequence shown here is derived from an EMBL/GenBank/DDBJ whole genome shotgun (WGS) entry which is preliminary data.</text>
</comment>
<organism evidence="2 3">
    <name type="scientific">Streptomyces angustmyceticus</name>
    <dbReference type="NCBI Taxonomy" id="285578"/>
    <lineage>
        <taxon>Bacteria</taxon>
        <taxon>Bacillati</taxon>
        <taxon>Actinomycetota</taxon>
        <taxon>Actinomycetes</taxon>
        <taxon>Kitasatosporales</taxon>
        <taxon>Streptomycetaceae</taxon>
        <taxon>Streptomyces</taxon>
    </lineage>
</organism>
<accession>A0A5J4LBN0</accession>
<evidence type="ECO:0000256" key="1">
    <source>
        <dbReference type="SAM" id="MobiDB-lite"/>
    </source>
</evidence>
<proteinExistence type="predicted"/>
<name>A0A5J4LBN0_9ACTN</name>
<feature type="region of interest" description="Disordered" evidence="1">
    <location>
        <begin position="1"/>
        <end position="29"/>
    </location>
</feature>
<protein>
    <submittedName>
        <fullName evidence="2">Uncharacterized protein</fullName>
    </submittedName>
</protein>
<evidence type="ECO:0000313" key="2">
    <source>
        <dbReference type="EMBL" id="GES29261.1"/>
    </source>
</evidence>
<keyword evidence="3" id="KW-1185">Reference proteome</keyword>
<dbReference type="AlphaFoldDB" id="A0A5J4LBN0"/>
<reference evidence="2 3" key="1">
    <citation type="submission" date="2019-10" db="EMBL/GenBank/DDBJ databases">
        <title>Whole genome shotgun sequence of Streptomyces angustmyceticus NBRC 3934.</title>
        <authorList>
            <person name="Hosoyama A."/>
            <person name="Ichikawa N."/>
            <person name="Kimura A."/>
            <person name="Kitahashi Y."/>
            <person name="Komaki H."/>
            <person name="Uohara A."/>
        </authorList>
    </citation>
    <scope>NUCLEOTIDE SEQUENCE [LARGE SCALE GENOMIC DNA]</scope>
    <source>
        <strain evidence="2 3">NBRC 3934</strain>
    </source>
</reference>
<dbReference type="EMBL" id="BLAG01000005">
    <property type="protein sequence ID" value="GES29261.1"/>
    <property type="molecule type" value="Genomic_DNA"/>
</dbReference>
<evidence type="ECO:0000313" key="3">
    <source>
        <dbReference type="Proteomes" id="UP000325598"/>
    </source>
</evidence>